<keyword evidence="3" id="KW-1185">Reference proteome</keyword>
<feature type="region of interest" description="Disordered" evidence="1">
    <location>
        <begin position="75"/>
        <end position="100"/>
    </location>
</feature>
<organism evidence="2 3">
    <name type="scientific">Luteibacter rhizovicinus DSM 16549</name>
    <dbReference type="NCBI Taxonomy" id="1440763"/>
    <lineage>
        <taxon>Bacteria</taxon>
        <taxon>Pseudomonadati</taxon>
        <taxon>Pseudomonadota</taxon>
        <taxon>Gammaproteobacteria</taxon>
        <taxon>Lysobacterales</taxon>
        <taxon>Rhodanobacteraceae</taxon>
        <taxon>Luteibacter</taxon>
    </lineage>
</organism>
<protein>
    <submittedName>
        <fullName evidence="2">Uncharacterized protein</fullName>
    </submittedName>
</protein>
<evidence type="ECO:0000256" key="1">
    <source>
        <dbReference type="SAM" id="MobiDB-lite"/>
    </source>
</evidence>
<dbReference type="PATRIC" id="fig|1440763.5.peg.2968"/>
<dbReference type="EMBL" id="CP017480">
    <property type="protein sequence ID" value="APG04970.1"/>
    <property type="molecule type" value="Genomic_DNA"/>
</dbReference>
<dbReference type="STRING" id="1440763.BJI69_14420"/>
<proteinExistence type="predicted"/>
<dbReference type="Proteomes" id="UP000182987">
    <property type="component" value="Chromosome"/>
</dbReference>
<evidence type="ECO:0000313" key="3">
    <source>
        <dbReference type="Proteomes" id="UP000182987"/>
    </source>
</evidence>
<feature type="compositionally biased region" description="Basic and acidic residues" evidence="1">
    <location>
        <begin position="86"/>
        <end position="100"/>
    </location>
</feature>
<reference evidence="3" key="1">
    <citation type="submission" date="2016-09" db="EMBL/GenBank/DDBJ databases">
        <authorList>
            <person name="Lysoe E."/>
        </authorList>
    </citation>
    <scope>NUCLEOTIDE SEQUENCE [LARGE SCALE GENOMIC DNA]</scope>
    <source>
        <strain evidence="3">LJ96T</strain>
    </source>
</reference>
<gene>
    <name evidence="2" type="ORF">BJI69_14420</name>
</gene>
<accession>A0A0G9HL71</accession>
<dbReference type="KEGG" id="lrz:BJI69_14420"/>
<sequence>MTVIWKPPSIPGAAQFAQWDGATFGLVREMPDGRWRASVFPDGQSHHDKGALAANEALGKRWVERWAAVNHRLIKPAPGRQVMPHEGVKPRKPKGSDERS</sequence>
<dbReference type="AlphaFoldDB" id="A0A0G9HL71"/>
<name>A0A0G9HL71_9GAMM</name>
<evidence type="ECO:0000313" key="2">
    <source>
        <dbReference type="EMBL" id="APG04970.1"/>
    </source>
</evidence>